<dbReference type="Proteomes" id="UP000887577">
    <property type="component" value="Unplaced"/>
</dbReference>
<dbReference type="Gene3D" id="3.30.420.40">
    <property type="match status" value="2"/>
</dbReference>
<accession>A0A914XVI0</accession>
<dbReference type="Gene3D" id="3.90.640.10">
    <property type="entry name" value="Actin, Chain A, domain 4"/>
    <property type="match status" value="1"/>
</dbReference>
<dbReference type="InterPro" id="IPR043129">
    <property type="entry name" value="ATPase_NBD"/>
</dbReference>
<dbReference type="GO" id="GO:0006950">
    <property type="term" value="P:response to stress"/>
    <property type="evidence" value="ECO:0007669"/>
    <property type="project" value="UniProtKB-ARBA"/>
</dbReference>
<dbReference type="InterPro" id="IPR018181">
    <property type="entry name" value="Heat_shock_70_CS"/>
</dbReference>
<keyword evidence="3" id="KW-0067">ATP-binding</keyword>
<dbReference type="WBParaSite" id="PSU_v2.g10981.t1">
    <property type="protein sequence ID" value="PSU_v2.g10981.t1"/>
    <property type="gene ID" value="PSU_v2.g10981"/>
</dbReference>
<dbReference type="GO" id="GO:0140662">
    <property type="term" value="F:ATP-dependent protein folding chaperone"/>
    <property type="evidence" value="ECO:0007669"/>
    <property type="project" value="InterPro"/>
</dbReference>
<evidence type="ECO:0000313" key="5">
    <source>
        <dbReference type="WBParaSite" id="PSU_v2.g10981.t1"/>
    </source>
</evidence>
<dbReference type="PANTHER" id="PTHR19375">
    <property type="entry name" value="HEAT SHOCK PROTEIN 70KDA"/>
    <property type="match status" value="1"/>
</dbReference>
<dbReference type="Pfam" id="PF00012">
    <property type="entry name" value="HSP70"/>
    <property type="match status" value="1"/>
</dbReference>
<sequence length="292" mass="32388">MAIAGERFALQNLRPVYNVLGIDLGTTNTVIAVWRTGSPSPEVITIENNERSIPSYVWCKTDGTFDVGKNAARNLKQFPDDVCYDAKRMIGQHFTNITALQSEYWSFKVVNNNGRPAYQLSNGKIIEPEEISTQVLKKAKTIAETFVGAILQHAVITVPAYFNNTQKQATIDAAEKAGLNVLSIETEPTAAAFAFNYDHKRFDDYNLFVFDLGGGTFDITIMSIQDGRFIVKASGGDNNLGGRDFDNVLIKELMKRLKETGTQNSDNSKPKIRLRALAEIIKIALTTCDKHV</sequence>
<dbReference type="PROSITE" id="PS00329">
    <property type="entry name" value="HSP70_2"/>
    <property type="match status" value="1"/>
</dbReference>
<reference evidence="5" key="1">
    <citation type="submission" date="2022-11" db="UniProtKB">
        <authorList>
            <consortium name="WormBaseParasite"/>
        </authorList>
    </citation>
    <scope>IDENTIFICATION</scope>
</reference>
<evidence type="ECO:0000256" key="1">
    <source>
        <dbReference type="ARBA" id="ARBA00007381"/>
    </source>
</evidence>
<protein>
    <submittedName>
        <fullName evidence="5">Heat shock protein 70</fullName>
    </submittedName>
</protein>
<evidence type="ECO:0000256" key="3">
    <source>
        <dbReference type="ARBA" id="ARBA00022840"/>
    </source>
</evidence>
<comment type="similarity">
    <text evidence="1">Belongs to the heat shock protein 70 family.</text>
</comment>
<evidence type="ECO:0000256" key="2">
    <source>
        <dbReference type="ARBA" id="ARBA00022741"/>
    </source>
</evidence>
<dbReference type="AlphaFoldDB" id="A0A914XVI0"/>
<dbReference type="InterPro" id="IPR013126">
    <property type="entry name" value="Hsp_70_fam"/>
</dbReference>
<dbReference type="GO" id="GO:0005524">
    <property type="term" value="F:ATP binding"/>
    <property type="evidence" value="ECO:0007669"/>
    <property type="project" value="UniProtKB-KW"/>
</dbReference>
<organism evidence="4 5">
    <name type="scientific">Panagrolaimus superbus</name>
    <dbReference type="NCBI Taxonomy" id="310955"/>
    <lineage>
        <taxon>Eukaryota</taxon>
        <taxon>Metazoa</taxon>
        <taxon>Ecdysozoa</taxon>
        <taxon>Nematoda</taxon>
        <taxon>Chromadorea</taxon>
        <taxon>Rhabditida</taxon>
        <taxon>Tylenchina</taxon>
        <taxon>Panagrolaimomorpha</taxon>
        <taxon>Panagrolaimoidea</taxon>
        <taxon>Panagrolaimidae</taxon>
        <taxon>Panagrolaimus</taxon>
    </lineage>
</organism>
<keyword evidence="2" id="KW-0547">Nucleotide-binding</keyword>
<keyword evidence="4" id="KW-1185">Reference proteome</keyword>
<proteinExistence type="inferred from homology"/>
<evidence type="ECO:0000313" key="4">
    <source>
        <dbReference type="Proteomes" id="UP000887577"/>
    </source>
</evidence>
<dbReference type="SUPFAM" id="SSF53067">
    <property type="entry name" value="Actin-like ATPase domain"/>
    <property type="match status" value="2"/>
</dbReference>
<name>A0A914XVI0_9BILA</name>
<dbReference type="PRINTS" id="PR00301">
    <property type="entry name" value="HEATSHOCK70"/>
</dbReference>